<dbReference type="EMBL" id="AWEY01000044">
    <property type="protein sequence ID" value="ERK38103.1"/>
    <property type="molecule type" value="Genomic_DNA"/>
</dbReference>
<comment type="caution">
    <text evidence="2">The sequence shown here is derived from an EMBL/GenBank/DDBJ whole genome shotgun (WGS) entry which is preliminary data.</text>
</comment>
<name>U2Q9V9_9BACT</name>
<sequence length="47" mass="5728">KGPLFLLFTFLLFYLFTFFITFALVLRRKQGILFILFYVQNDFQQAQ</sequence>
<dbReference type="Proteomes" id="UP000016648">
    <property type="component" value="Unassembled WGS sequence"/>
</dbReference>
<gene>
    <name evidence="2" type="ORF">HMPREF9135_1132</name>
</gene>
<keyword evidence="3" id="KW-1185">Reference proteome</keyword>
<feature type="transmembrane region" description="Helical" evidence="1">
    <location>
        <begin position="6"/>
        <end position="26"/>
    </location>
</feature>
<evidence type="ECO:0000256" key="1">
    <source>
        <dbReference type="SAM" id="Phobius"/>
    </source>
</evidence>
<organism evidence="2 3">
    <name type="scientific">Segatella baroniae F0067</name>
    <dbReference type="NCBI Taxonomy" id="1115809"/>
    <lineage>
        <taxon>Bacteria</taxon>
        <taxon>Pseudomonadati</taxon>
        <taxon>Bacteroidota</taxon>
        <taxon>Bacteroidia</taxon>
        <taxon>Bacteroidales</taxon>
        <taxon>Prevotellaceae</taxon>
        <taxon>Segatella</taxon>
    </lineage>
</organism>
<dbReference type="AlphaFoldDB" id="U2Q9V9"/>
<reference evidence="2 3" key="1">
    <citation type="submission" date="2013-08" db="EMBL/GenBank/DDBJ databases">
        <authorList>
            <person name="Durkin A.S."/>
            <person name="Haft D.R."/>
            <person name="McCorrison J."/>
            <person name="Torralba M."/>
            <person name="Gillis M."/>
            <person name="Haft D.H."/>
            <person name="Methe B."/>
            <person name="Sutton G."/>
            <person name="Nelson K.E."/>
        </authorList>
    </citation>
    <scope>NUCLEOTIDE SEQUENCE [LARGE SCALE GENOMIC DNA]</scope>
    <source>
        <strain evidence="2 3">F0067</strain>
    </source>
</reference>
<evidence type="ECO:0000313" key="2">
    <source>
        <dbReference type="EMBL" id="ERK38103.1"/>
    </source>
</evidence>
<evidence type="ECO:0000313" key="3">
    <source>
        <dbReference type="Proteomes" id="UP000016648"/>
    </source>
</evidence>
<protein>
    <submittedName>
        <fullName evidence="2">Uncharacterized protein</fullName>
    </submittedName>
</protein>
<accession>U2Q9V9</accession>
<keyword evidence="1" id="KW-0812">Transmembrane</keyword>
<keyword evidence="1" id="KW-1133">Transmembrane helix</keyword>
<feature type="non-terminal residue" evidence="2">
    <location>
        <position position="1"/>
    </location>
</feature>
<keyword evidence="1" id="KW-0472">Membrane</keyword>
<proteinExistence type="predicted"/>